<proteinExistence type="predicted"/>
<keyword evidence="2" id="KW-1185">Reference proteome</keyword>
<name>A0ACC2V8A7_9TREE</name>
<protein>
    <submittedName>
        <fullName evidence="1">Uncharacterized protein</fullName>
    </submittedName>
</protein>
<organism evidence="1 2">
    <name type="scientific">Naganishia friedmannii</name>
    <dbReference type="NCBI Taxonomy" id="89922"/>
    <lineage>
        <taxon>Eukaryota</taxon>
        <taxon>Fungi</taxon>
        <taxon>Dikarya</taxon>
        <taxon>Basidiomycota</taxon>
        <taxon>Agaricomycotina</taxon>
        <taxon>Tremellomycetes</taxon>
        <taxon>Filobasidiales</taxon>
        <taxon>Filobasidiaceae</taxon>
        <taxon>Naganishia</taxon>
    </lineage>
</organism>
<gene>
    <name evidence="1" type="ORF">QFC21_005461</name>
</gene>
<evidence type="ECO:0000313" key="1">
    <source>
        <dbReference type="EMBL" id="KAJ9095590.1"/>
    </source>
</evidence>
<sequence>MEDINERLQLPTDVLVLITEELQSQLLFRTCANLNETCHDVYAQTLPVLWKLVIFRNSVKNEDPGKWSRLTKSAGAEYIEFLIDIGSPVTRSLPLSQTLSRPPHSATDLPGDRCKATLSFREGMIGTEFYAYLREGYRYGGDDAVDLFTALTLLREISLPEAFVDRGPSKNHLHIIPMAEHITQSSTSLVRSDFVNVGEIDWIYQIRVDFGRGLAVQSAAVYELLLEIHRLWTASYVRTTQPSSFLLYLHTEDDLTGAVQAVSYDQAISLDRIRLLFDNLKADFIQAFLLTGKTIYIQIMARNQHSAMTCVPPANLQLQHLGTSLRLIDSFGFDENGAIINAQIGKTTYG</sequence>
<reference evidence="1" key="1">
    <citation type="submission" date="2023-04" db="EMBL/GenBank/DDBJ databases">
        <title>Draft Genome sequencing of Naganishia species isolated from polar environments using Oxford Nanopore Technology.</title>
        <authorList>
            <person name="Leo P."/>
            <person name="Venkateswaran K."/>
        </authorList>
    </citation>
    <scope>NUCLEOTIDE SEQUENCE</scope>
    <source>
        <strain evidence="1">MNA-CCFEE 5423</strain>
    </source>
</reference>
<dbReference type="EMBL" id="JASBWT010000021">
    <property type="protein sequence ID" value="KAJ9095590.1"/>
    <property type="molecule type" value="Genomic_DNA"/>
</dbReference>
<comment type="caution">
    <text evidence="1">The sequence shown here is derived from an EMBL/GenBank/DDBJ whole genome shotgun (WGS) entry which is preliminary data.</text>
</comment>
<dbReference type="Proteomes" id="UP001227268">
    <property type="component" value="Unassembled WGS sequence"/>
</dbReference>
<evidence type="ECO:0000313" key="2">
    <source>
        <dbReference type="Proteomes" id="UP001227268"/>
    </source>
</evidence>
<accession>A0ACC2V8A7</accession>